<evidence type="ECO:0000259" key="1">
    <source>
        <dbReference type="Pfam" id="PF04321"/>
    </source>
</evidence>
<dbReference type="Pfam" id="PF04321">
    <property type="entry name" value="RmlD_sub_bind"/>
    <property type="match status" value="1"/>
</dbReference>
<dbReference type="PANTHER" id="PTHR10491">
    <property type="entry name" value="DTDP-4-DEHYDRORHAMNOSE REDUCTASE"/>
    <property type="match status" value="1"/>
</dbReference>
<dbReference type="GO" id="GO:0006556">
    <property type="term" value="P:S-adenosylmethionine biosynthetic process"/>
    <property type="evidence" value="ECO:0007669"/>
    <property type="project" value="UniProtKB-UniPathway"/>
</dbReference>
<evidence type="ECO:0000313" key="2">
    <source>
        <dbReference type="EMBL" id="RKP12580.1"/>
    </source>
</evidence>
<feature type="domain" description="RmlD-like substrate binding" evidence="1">
    <location>
        <begin position="9"/>
        <end position="286"/>
    </location>
</feature>
<dbReference type="OrthoDB" id="6235964at2759"/>
<dbReference type="InterPro" id="IPR029903">
    <property type="entry name" value="RmlD-like-bd"/>
</dbReference>
<dbReference type="UniPathway" id="UPA00315">
    <property type="reaction ID" value="UER00080"/>
</dbReference>
<dbReference type="InterPro" id="IPR036291">
    <property type="entry name" value="NAD(P)-bd_dom_sf"/>
</dbReference>
<dbReference type="EMBL" id="KZ988280">
    <property type="protein sequence ID" value="RKP12580.1"/>
    <property type="molecule type" value="Genomic_DNA"/>
</dbReference>
<dbReference type="PANTHER" id="PTHR10491:SF4">
    <property type="entry name" value="METHIONINE ADENOSYLTRANSFERASE 2 SUBUNIT BETA"/>
    <property type="match status" value="1"/>
</dbReference>
<dbReference type="GO" id="GO:0048270">
    <property type="term" value="F:methionine adenosyltransferase regulator activity"/>
    <property type="evidence" value="ECO:0007669"/>
    <property type="project" value="TreeGrafter"/>
</dbReference>
<dbReference type="Proteomes" id="UP000267251">
    <property type="component" value="Unassembled WGS sequence"/>
</dbReference>
<reference evidence="3" key="1">
    <citation type="journal article" date="2018" name="Nat. Microbiol.">
        <title>Leveraging single-cell genomics to expand the fungal tree of life.</title>
        <authorList>
            <person name="Ahrendt S.R."/>
            <person name="Quandt C.A."/>
            <person name="Ciobanu D."/>
            <person name="Clum A."/>
            <person name="Salamov A."/>
            <person name="Andreopoulos B."/>
            <person name="Cheng J.F."/>
            <person name="Woyke T."/>
            <person name="Pelin A."/>
            <person name="Henrissat B."/>
            <person name="Reynolds N.K."/>
            <person name="Benny G.L."/>
            <person name="Smith M.E."/>
            <person name="James T.Y."/>
            <person name="Grigoriev I.V."/>
        </authorList>
    </citation>
    <scope>NUCLEOTIDE SEQUENCE [LARGE SCALE GENOMIC DNA]</scope>
</reference>
<name>A0A4P9Y427_9FUNG</name>
<dbReference type="GO" id="GO:0048269">
    <property type="term" value="C:methionine adenosyltransferase complex"/>
    <property type="evidence" value="ECO:0007669"/>
    <property type="project" value="TreeGrafter"/>
</dbReference>
<dbReference type="FunFam" id="3.40.50.720:FF:000357">
    <property type="entry name" value="Methionine adenosyltransferase 2 subunit beta"/>
    <property type="match status" value="1"/>
</dbReference>
<dbReference type="InterPro" id="IPR005913">
    <property type="entry name" value="dTDP_dehydrorham_reduct"/>
</dbReference>
<accession>A0A4P9Y427</accession>
<protein>
    <submittedName>
        <fullName evidence="2">NAD-P-binding protein</fullName>
    </submittedName>
</protein>
<dbReference type="Gene3D" id="3.40.50.720">
    <property type="entry name" value="NAD(P)-binding Rossmann-like Domain"/>
    <property type="match status" value="1"/>
</dbReference>
<evidence type="ECO:0000313" key="3">
    <source>
        <dbReference type="Proteomes" id="UP000267251"/>
    </source>
</evidence>
<gene>
    <name evidence="2" type="ORF">BJ684DRAFT_20891</name>
</gene>
<proteinExistence type="predicted"/>
<dbReference type="AlphaFoldDB" id="A0A4P9Y427"/>
<keyword evidence="3" id="KW-1185">Reference proteome</keyword>
<dbReference type="CDD" id="cd05254">
    <property type="entry name" value="dTDP_HR_like_SDR_e"/>
    <property type="match status" value="1"/>
</dbReference>
<sequence length="307" mass="33871">MTPSPKPTVVITGATGLLGRTVLKAFQESEKYEVIGTGWTRAKEPIQALNLLSATEVDQALTRWKPRVLIHCAAEKRPDKAQEDPEAAEALNVQATGHLARICAEQGVFLVYISTDYVFDGEDPPYMPEDGTNPLNFYGRTKRAGEIQVLETEGSSVCLRVPILYGEAMDPAESAVNILADRVAHRKPGIDLEMDDVAVRFPTNTADVARALLAMTHQTLAGQTLPRIMHFSSQESFTKYDMCLIFADILKVPHEYIKPVKPTPGPATANRPRNSALAIIQTRNAGIPVQTVDFTSWWRAYLAIKKQ</sequence>
<dbReference type="SUPFAM" id="SSF51735">
    <property type="entry name" value="NAD(P)-binding Rossmann-fold domains"/>
    <property type="match status" value="1"/>
</dbReference>
<organism evidence="2 3">
    <name type="scientific">Piptocephalis cylindrospora</name>
    <dbReference type="NCBI Taxonomy" id="1907219"/>
    <lineage>
        <taxon>Eukaryota</taxon>
        <taxon>Fungi</taxon>
        <taxon>Fungi incertae sedis</taxon>
        <taxon>Zoopagomycota</taxon>
        <taxon>Zoopagomycotina</taxon>
        <taxon>Zoopagomycetes</taxon>
        <taxon>Zoopagales</taxon>
        <taxon>Piptocephalidaceae</taxon>
        <taxon>Piptocephalis</taxon>
    </lineage>
</organism>